<reference evidence="1 2" key="1">
    <citation type="journal article" date="2023" name="ISME J.">
        <title>Cultivation and genomic characterization of novel and ubiquitous marine nitrite-oxidizing bacteria from the Nitrospirales.</title>
        <authorList>
            <person name="Mueller A.J."/>
            <person name="Daebeler A."/>
            <person name="Herbold C.W."/>
            <person name="Kirkegaard R.H."/>
            <person name="Daims H."/>
        </authorList>
    </citation>
    <scope>NUCLEOTIDE SEQUENCE [LARGE SCALE GENOMIC DNA]</scope>
    <source>
        <strain evidence="1 2">EB</strain>
    </source>
</reference>
<dbReference type="RefSeq" id="WP_313831503.1">
    <property type="nucleotide sequence ID" value="NZ_JAQOUE010000001.1"/>
</dbReference>
<keyword evidence="2" id="KW-1185">Reference proteome</keyword>
<dbReference type="Proteomes" id="UP001250932">
    <property type="component" value="Unassembled WGS sequence"/>
</dbReference>
<proteinExistence type="predicted"/>
<sequence>MSDASNTSPLWDQVQKHLKKTYPGFVQYEAGGALTLGLDDEDWQLEITPQGQLICQAGYSLEDMQSLLSDGTPEDLGSDELAKQVKFYIQQVVSKYRPRLKAEGFTERTEMTDEYVAVFFERPINLANLSELDQLIVRYQQQFTAA</sequence>
<protein>
    <recommendedName>
        <fullName evidence="3">DUF1828 domain-containing protein</fullName>
    </recommendedName>
</protein>
<organism evidence="1 2">
    <name type="scientific">Candidatus Nitronereus thalassa</name>
    <dbReference type="NCBI Taxonomy" id="3020898"/>
    <lineage>
        <taxon>Bacteria</taxon>
        <taxon>Pseudomonadati</taxon>
        <taxon>Nitrospirota</taxon>
        <taxon>Nitrospiria</taxon>
        <taxon>Nitrospirales</taxon>
        <taxon>Nitrospiraceae</taxon>
        <taxon>Candidatus Nitronereus</taxon>
    </lineage>
</organism>
<accession>A0ABU3K418</accession>
<dbReference type="EMBL" id="JAQOUE010000001">
    <property type="protein sequence ID" value="MDT7041145.1"/>
    <property type="molecule type" value="Genomic_DNA"/>
</dbReference>
<evidence type="ECO:0008006" key="3">
    <source>
        <dbReference type="Google" id="ProtNLM"/>
    </source>
</evidence>
<evidence type="ECO:0000313" key="1">
    <source>
        <dbReference type="EMBL" id="MDT7041145.1"/>
    </source>
</evidence>
<evidence type="ECO:0000313" key="2">
    <source>
        <dbReference type="Proteomes" id="UP001250932"/>
    </source>
</evidence>
<comment type="caution">
    <text evidence="1">The sequence shown here is derived from an EMBL/GenBank/DDBJ whole genome shotgun (WGS) entry which is preliminary data.</text>
</comment>
<name>A0ABU3K418_9BACT</name>
<gene>
    <name evidence="1" type="ORF">PPG34_02205</name>
</gene>